<dbReference type="GO" id="GO:0005886">
    <property type="term" value="C:plasma membrane"/>
    <property type="evidence" value="ECO:0007669"/>
    <property type="project" value="UniProtKB-SubCell"/>
</dbReference>
<evidence type="ECO:0000256" key="5">
    <source>
        <dbReference type="ARBA" id="ARBA00022989"/>
    </source>
</evidence>
<dbReference type="InterPro" id="IPR010656">
    <property type="entry name" value="DctM"/>
</dbReference>
<feature type="transmembrane region" description="Helical" evidence="8">
    <location>
        <begin position="202"/>
        <end position="225"/>
    </location>
</feature>
<sequence>MDVGTISIVVVLGLIVLLAIGMPLGLASAALALLVMVMKFEPTMLTHTACYLWAECEGQRIPGLLTSRPGTGPLYILLQKIFDLMTEYVLLSVPLFIFMAALLERSGIAKTMYDALDYWLSRVRGGIAVVTSIMAVIMAAMSGIIGGEVVLLGLIALPQMLRLGYDQNLAIGTICASGSLGTMIPPSIVLIIYGLITETSIKALFTGAFIPGFMLASFIIIYILVRTNLNPSLAPLPEPRPDDVGGGQKVMRFGGFLTILFGGFAVAVLLRAVFFTLTGQNILEEGEDAITWGMPYDIPYILGFLALCVVLGLFVFGRENCREGWKHGAGMVPPFVIIGVVLGSIYGGITGITEAAGMGALAVFLISVILDRSFEEWKAFFYDNRVKVAMFGAATIVVAIIVASIIPGQTGVIAGAMVVVIAGFYWCMRAPGKVDLVWDGLMRTLRSTGTIIWVTIGAAALAGAYTLAGGPNYIANLIVGSEMPTMLVLLTMMLILLFMGAFMDWVGIVLLIIPVFLPIVRRLPIEEIGFIGELDPKWLSVWFGVLFCMNMQVSFLSPPFGPAAFYLKSVAPPHISLTDIFRGFLPFICIQLCALAVLLIWPSIVTLLL</sequence>
<evidence type="ECO:0000313" key="10">
    <source>
        <dbReference type="EMBL" id="KNG95629.1"/>
    </source>
</evidence>
<dbReference type="RefSeq" id="WP_050529368.1">
    <property type="nucleotide sequence ID" value="NZ_AQQZ01000001.1"/>
</dbReference>
<accession>A0A0L1JV27</accession>
<feature type="transmembrane region" description="Helical" evidence="8">
    <location>
        <begin position="449"/>
        <end position="468"/>
    </location>
</feature>
<organism evidence="10 11">
    <name type="scientific">Pseudaestuariivita atlantica</name>
    <dbReference type="NCBI Taxonomy" id="1317121"/>
    <lineage>
        <taxon>Bacteria</taxon>
        <taxon>Pseudomonadati</taxon>
        <taxon>Pseudomonadota</taxon>
        <taxon>Alphaproteobacteria</taxon>
        <taxon>Rhodobacterales</taxon>
        <taxon>Paracoccaceae</taxon>
        <taxon>Pseudaestuariivita</taxon>
    </lineage>
</organism>
<dbReference type="Pfam" id="PF06808">
    <property type="entry name" value="DctM"/>
    <property type="match status" value="1"/>
</dbReference>
<dbReference type="OrthoDB" id="7339120at2"/>
<evidence type="ECO:0000256" key="2">
    <source>
        <dbReference type="ARBA" id="ARBA00022475"/>
    </source>
</evidence>
<feature type="transmembrane region" description="Helical" evidence="8">
    <location>
        <begin position="298"/>
        <end position="316"/>
    </location>
</feature>
<feature type="transmembrane region" description="Helical" evidence="8">
    <location>
        <begin position="488"/>
        <end position="517"/>
    </location>
</feature>
<keyword evidence="3 7" id="KW-0997">Cell inner membrane</keyword>
<dbReference type="InterPro" id="IPR004681">
    <property type="entry name" value="TRAP_DctM"/>
</dbReference>
<dbReference type="STRING" id="1317121.ATO11_03360"/>
<name>A0A0L1JV27_9RHOB</name>
<dbReference type="GO" id="GO:0022857">
    <property type="term" value="F:transmembrane transporter activity"/>
    <property type="evidence" value="ECO:0007669"/>
    <property type="project" value="UniProtKB-UniRule"/>
</dbReference>
<evidence type="ECO:0000256" key="6">
    <source>
        <dbReference type="ARBA" id="ARBA00023136"/>
    </source>
</evidence>
<keyword evidence="7" id="KW-0813">Transport</keyword>
<feature type="transmembrane region" description="Helical" evidence="8">
    <location>
        <begin position="386"/>
        <end position="406"/>
    </location>
</feature>
<feature type="transmembrane region" description="Helical" evidence="8">
    <location>
        <begin position="88"/>
        <end position="108"/>
    </location>
</feature>
<feature type="transmembrane region" description="Helical" evidence="8">
    <location>
        <begin position="538"/>
        <end position="560"/>
    </location>
</feature>
<evidence type="ECO:0000259" key="9">
    <source>
        <dbReference type="Pfam" id="PF06808"/>
    </source>
</evidence>
<evidence type="ECO:0000256" key="3">
    <source>
        <dbReference type="ARBA" id="ARBA00022519"/>
    </source>
</evidence>
<evidence type="ECO:0000256" key="4">
    <source>
        <dbReference type="ARBA" id="ARBA00022692"/>
    </source>
</evidence>
<protein>
    <submittedName>
        <fullName evidence="10">C4-dicarboxylate ABC transporter permease</fullName>
    </submittedName>
</protein>
<comment type="caution">
    <text evidence="10">The sequence shown here is derived from an EMBL/GenBank/DDBJ whole genome shotgun (WGS) entry which is preliminary data.</text>
</comment>
<reference evidence="10 11" key="1">
    <citation type="journal article" date="2015" name="Int. J. Syst. Evol. Microbiol.">
        <title>Aestuariivita atlantica sp. nov., isolated from deep sea sediment of the Atlantic Ocean.</title>
        <authorList>
            <person name="Li G."/>
            <person name="Lai Q."/>
            <person name="Du Y."/>
            <person name="Liu X."/>
            <person name="Sun F."/>
            <person name="Shao Z."/>
        </authorList>
    </citation>
    <scope>NUCLEOTIDE SEQUENCE [LARGE SCALE GENOMIC DNA]</scope>
    <source>
        <strain evidence="10 11">22II-S11-z3</strain>
    </source>
</reference>
<feature type="transmembrane region" description="Helical" evidence="8">
    <location>
        <begin position="256"/>
        <end position="278"/>
    </location>
</feature>
<keyword evidence="11" id="KW-1185">Reference proteome</keyword>
<comment type="subcellular location">
    <subcellularLocation>
        <location evidence="1 7">Cell inner membrane</location>
        <topology evidence="1 7">Multi-pass membrane protein</topology>
    </subcellularLocation>
</comment>
<keyword evidence="2" id="KW-1003">Cell membrane</keyword>
<feature type="domain" description="TRAP C4-dicarboxylate transport system permease DctM subunit" evidence="9">
    <location>
        <begin position="12"/>
        <end position="404"/>
    </location>
</feature>
<dbReference type="Proteomes" id="UP000036938">
    <property type="component" value="Unassembled WGS sequence"/>
</dbReference>
<feature type="transmembrane region" description="Helical" evidence="8">
    <location>
        <begin position="169"/>
        <end position="196"/>
    </location>
</feature>
<feature type="transmembrane region" description="Helical" evidence="8">
    <location>
        <begin position="580"/>
        <end position="601"/>
    </location>
</feature>
<dbReference type="EMBL" id="AQQZ01000001">
    <property type="protein sequence ID" value="KNG95629.1"/>
    <property type="molecule type" value="Genomic_DNA"/>
</dbReference>
<evidence type="ECO:0000313" key="11">
    <source>
        <dbReference type="Proteomes" id="UP000036938"/>
    </source>
</evidence>
<dbReference type="PANTHER" id="PTHR33362:SF7">
    <property type="entry name" value="SLL1103 PROTEIN"/>
    <property type="match status" value="1"/>
</dbReference>
<feature type="transmembrane region" description="Helical" evidence="8">
    <location>
        <begin position="328"/>
        <end position="349"/>
    </location>
</feature>
<feature type="transmembrane region" description="Helical" evidence="8">
    <location>
        <begin position="6"/>
        <end position="35"/>
    </location>
</feature>
<keyword evidence="6 8" id="KW-0472">Membrane</keyword>
<keyword evidence="4 8" id="KW-0812">Transmembrane</keyword>
<feature type="transmembrane region" description="Helical" evidence="8">
    <location>
        <begin position="412"/>
        <end position="428"/>
    </location>
</feature>
<gene>
    <name evidence="10" type="ORF">ATO11_03360</name>
</gene>
<evidence type="ECO:0000256" key="8">
    <source>
        <dbReference type="SAM" id="Phobius"/>
    </source>
</evidence>
<dbReference type="PATRIC" id="fig|1317121.7.peg.684"/>
<proteinExistence type="predicted"/>
<dbReference type="AlphaFoldDB" id="A0A0L1JV27"/>
<evidence type="ECO:0000256" key="7">
    <source>
        <dbReference type="RuleBase" id="RU369079"/>
    </source>
</evidence>
<comment type="function">
    <text evidence="7">Part of the tripartite ATP-independent periplasmic (TRAP) transport system.</text>
</comment>
<evidence type="ECO:0000256" key="1">
    <source>
        <dbReference type="ARBA" id="ARBA00004429"/>
    </source>
</evidence>
<dbReference type="PANTHER" id="PTHR33362">
    <property type="entry name" value="SIALIC ACID TRAP TRANSPORTER PERMEASE PROTEIN SIAT-RELATED"/>
    <property type="match status" value="1"/>
</dbReference>
<feature type="transmembrane region" description="Helical" evidence="8">
    <location>
        <begin position="128"/>
        <end position="157"/>
    </location>
</feature>
<keyword evidence="5 8" id="KW-1133">Transmembrane helix</keyword>